<protein>
    <submittedName>
        <fullName evidence="1">Uncharacterized protein</fullName>
    </submittedName>
</protein>
<dbReference type="RefSeq" id="WP_226605698.1">
    <property type="nucleotide sequence ID" value="NZ_JAJAQI010000006.1"/>
</dbReference>
<reference evidence="1" key="1">
    <citation type="submission" date="2021-10" db="EMBL/GenBank/DDBJ databases">
        <title>Roseicella aerolatum sp. nov., isolated from aerosols of e-waste dismantling site.</title>
        <authorList>
            <person name="Qin T."/>
        </authorList>
    </citation>
    <scope>NUCLEOTIDE SEQUENCE</scope>
    <source>
        <strain evidence="1">GB24</strain>
    </source>
</reference>
<accession>A0A9X1L9K6</accession>
<proteinExistence type="predicted"/>
<evidence type="ECO:0000313" key="1">
    <source>
        <dbReference type="EMBL" id="MCB4821245.1"/>
    </source>
</evidence>
<keyword evidence="2" id="KW-1185">Reference proteome</keyword>
<dbReference type="AlphaFoldDB" id="A0A9X1L9K6"/>
<organism evidence="1 2">
    <name type="scientific">Roseicella aerolata</name>
    <dbReference type="NCBI Taxonomy" id="2883479"/>
    <lineage>
        <taxon>Bacteria</taxon>
        <taxon>Pseudomonadati</taxon>
        <taxon>Pseudomonadota</taxon>
        <taxon>Alphaproteobacteria</taxon>
        <taxon>Acetobacterales</taxon>
        <taxon>Roseomonadaceae</taxon>
        <taxon>Roseicella</taxon>
    </lineage>
</organism>
<evidence type="ECO:0000313" key="2">
    <source>
        <dbReference type="Proteomes" id="UP001139311"/>
    </source>
</evidence>
<comment type="caution">
    <text evidence="1">The sequence shown here is derived from an EMBL/GenBank/DDBJ whole genome shotgun (WGS) entry which is preliminary data.</text>
</comment>
<gene>
    <name evidence="1" type="ORF">LHA35_05815</name>
</gene>
<dbReference type="Proteomes" id="UP001139311">
    <property type="component" value="Unassembled WGS sequence"/>
</dbReference>
<dbReference type="EMBL" id="JAJAQI010000006">
    <property type="protein sequence ID" value="MCB4821245.1"/>
    <property type="molecule type" value="Genomic_DNA"/>
</dbReference>
<sequence length="473" mass="52365">MMRATDAGLPTLPATLYLPAVSSTYAEFVLAGAFRRQLPVRVQQLNFLASPVAALHSHGGDVPHSSGPLFSYPYALYSAGQGAKTAAAAAKPNIFDHRDRTRTFVVADSIGHQIEKGTVPFEGVATLDRVLRWEERTGDLRMVLDFAVGGISKGLARRHVRRLLDEGQDLHAMCAENGQGLDFNACLKQTMINNDYFLENAVEPESLLQVIQGRNDGESGTWYRTMRRHYPFRDWAIPGNHAASLGLLLRRLIDMRDDGILGEMRWLHVLGEAKLPLVCLYSTIQECVRQHGNPEFQLSYDSAAPFRMGAKLQACTGQTLDAHGWALHAVNVAKVGRIGDPTSLNDFCVTRLPRSRRVGVLRRRFRARTQIGERIAVGDLCVGSGGSSDLDGDSIYLLMNHNLEAFVQAHARAQAAFANEEYAAFPEGLLLARRLIEMVFEAPTPRHLRNMGLRVSEPLELIGQCEAHLDRFS</sequence>
<name>A0A9X1L9K6_9PROT</name>